<name>A0A9D0ZA81_9FIRM</name>
<dbReference type="EMBL" id="DVFJ01000028">
    <property type="protein sequence ID" value="HIQ72071.1"/>
    <property type="molecule type" value="Genomic_DNA"/>
</dbReference>
<reference evidence="2" key="2">
    <citation type="journal article" date="2021" name="PeerJ">
        <title>Extensive microbial diversity within the chicken gut microbiome revealed by metagenomics and culture.</title>
        <authorList>
            <person name="Gilroy R."/>
            <person name="Ravi A."/>
            <person name="Getino M."/>
            <person name="Pursley I."/>
            <person name="Horton D.L."/>
            <person name="Alikhan N.F."/>
            <person name="Baker D."/>
            <person name="Gharbi K."/>
            <person name="Hall N."/>
            <person name="Watson M."/>
            <person name="Adriaenssens E.M."/>
            <person name="Foster-Nyarko E."/>
            <person name="Jarju S."/>
            <person name="Secka A."/>
            <person name="Antonio M."/>
            <person name="Oren A."/>
            <person name="Chaudhuri R.R."/>
            <person name="La Ragione R."/>
            <person name="Hildebrand F."/>
            <person name="Pallen M.J."/>
        </authorList>
    </citation>
    <scope>NUCLEOTIDE SEQUENCE</scope>
    <source>
        <strain evidence="2">ChiSxjej2B14-6234</strain>
    </source>
</reference>
<evidence type="ECO:0000259" key="1">
    <source>
        <dbReference type="Pfam" id="PF00483"/>
    </source>
</evidence>
<reference evidence="2" key="1">
    <citation type="submission" date="2020-10" db="EMBL/GenBank/DDBJ databases">
        <authorList>
            <person name="Gilroy R."/>
        </authorList>
    </citation>
    <scope>NUCLEOTIDE SEQUENCE</scope>
    <source>
        <strain evidence="2">ChiSxjej2B14-6234</strain>
    </source>
</reference>
<dbReference type="SUPFAM" id="SSF53448">
    <property type="entry name" value="Nucleotide-diphospho-sugar transferases"/>
    <property type="match status" value="1"/>
</dbReference>
<comment type="caution">
    <text evidence="2">The sequence shown here is derived from an EMBL/GenBank/DDBJ whole genome shotgun (WGS) entry which is preliminary data.</text>
</comment>
<dbReference type="InterPro" id="IPR005835">
    <property type="entry name" value="NTP_transferase_dom"/>
</dbReference>
<evidence type="ECO:0000313" key="3">
    <source>
        <dbReference type="Proteomes" id="UP000886887"/>
    </source>
</evidence>
<dbReference type="Gene3D" id="3.90.550.10">
    <property type="entry name" value="Spore Coat Polysaccharide Biosynthesis Protein SpsA, Chain A"/>
    <property type="match status" value="1"/>
</dbReference>
<dbReference type="InterPro" id="IPR029044">
    <property type="entry name" value="Nucleotide-diphossugar_trans"/>
</dbReference>
<organism evidence="2 3">
    <name type="scientific">Candidatus Onthenecus intestinigallinarum</name>
    <dbReference type="NCBI Taxonomy" id="2840875"/>
    <lineage>
        <taxon>Bacteria</taxon>
        <taxon>Bacillati</taxon>
        <taxon>Bacillota</taxon>
        <taxon>Clostridia</taxon>
        <taxon>Eubacteriales</taxon>
        <taxon>Candidatus Onthenecus</taxon>
    </lineage>
</organism>
<feature type="domain" description="Nucleotidyl transferase" evidence="1">
    <location>
        <begin position="7"/>
        <end position="182"/>
    </location>
</feature>
<gene>
    <name evidence="2" type="ORF">IAB73_07700</name>
</gene>
<dbReference type="Pfam" id="PF00483">
    <property type="entry name" value="NTP_transferase"/>
    <property type="match status" value="1"/>
</dbReference>
<dbReference type="AlphaFoldDB" id="A0A9D0ZA81"/>
<sequence length="305" mass="33963">MKEPILVIMAAGMGSRYGGLKQMDPVGPGGELILDYSLFDARRAGFKRVVFLIKHEIEADFRRIVGERIERHMDVAYAFQQLDALPAGFDVPEGRQKPWGTAHALLCCKEFIDAPFAAINADDYYGVSAFQAIYDYLKDAKDDALYRYAMVGYPVENTLTENGYVSRGVCTTDEAGNLSTITERTHIISTIEGALYTEDGETYHRIPAGSPVSMNLWGFTPGFIAELEAGFPAFLRETMQRNPLKGEYFLPSAVDALLRAGKATVRVLRSDDRWYGVTYKEDKPVVMGALRSLAEAGVYPTPLWR</sequence>
<protein>
    <submittedName>
        <fullName evidence="2">Nucleotidyltransferase</fullName>
    </submittedName>
</protein>
<accession>A0A9D0ZA81</accession>
<dbReference type="Proteomes" id="UP000886887">
    <property type="component" value="Unassembled WGS sequence"/>
</dbReference>
<evidence type="ECO:0000313" key="2">
    <source>
        <dbReference type="EMBL" id="HIQ72071.1"/>
    </source>
</evidence>
<proteinExistence type="predicted"/>